<protein>
    <submittedName>
        <fullName evidence="1">Uncharacterized protein</fullName>
    </submittedName>
</protein>
<dbReference type="RefSeq" id="WP_073199527.1">
    <property type="nucleotide sequence ID" value="NZ_FRCZ01000001.1"/>
</dbReference>
<dbReference type="Pfam" id="PF22871">
    <property type="entry name" value="AimR"/>
    <property type="match status" value="1"/>
</dbReference>
<name>A0A1M7K8W8_9BACI</name>
<dbReference type="OrthoDB" id="2692106at2"/>
<evidence type="ECO:0000313" key="1">
    <source>
        <dbReference type="EMBL" id="SHM61674.1"/>
    </source>
</evidence>
<dbReference type="STRING" id="1027249.SAMN05216179_0617"/>
<dbReference type="Proteomes" id="UP000184184">
    <property type="component" value="Unassembled WGS sequence"/>
</dbReference>
<proteinExistence type="predicted"/>
<accession>A0A1M7K8W8</accession>
<dbReference type="NCBIfam" id="NF038310">
    <property type="entry name" value="lysogeny_AimR"/>
    <property type="match status" value="1"/>
</dbReference>
<reference evidence="1 2" key="1">
    <citation type="submission" date="2016-11" db="EMBL/GenBank/DDBJ databases">
        <authorList>
            <person name="Jaros S."/>
            <person name="Januszkiewicz K."/>
            <person name="Wedrychowicz H."/>
        </authorList>
    </citation>
    <scope>NUCLEOTIDE SEQUENCE [LARGE SCALE GENOMIC DNA]</scope>
    <source>
        <strain evidence="1 2">CGMCC 1.10681</strain>
    </source>
</reference>
<sequence>MEITNTMQGIILEHFETDKQLQLTQFLTMVSLDNNEATELAIAKEFLLESSSDMDKRLALEYFFINHSYPELKYFIQVNQESSNSLNREMAKLYQLMLDLRNGKPVHEVRKYAQSVATFHPELTCLKYFLYIAIDVNVFNYDNIGYFLNKVQRKLCQIDNPLLITFFNIRMKTLLFIYYWKRNELILARKNAYEALQMPHHVKQKAQLHLDLALSYIYEDFESSLYHIEEAKYIATTLQDQHTLKKIEDFTYPFICANFGKVDGVTTNDPIESAHLEIVKGNTSLAKKILEELPISTPFTKYYLGLATKKQHFFIHSYQHFMEKRSDHFFARLPLRATEGLGI</sequence>
<organism evidence="1 2">
    <name type="scientific">Gracilibacillus kekensis</name>
    <dbReference type="NCBI Taxonomy" id="1027249"/>
    <lineage>
        <taxon>Bacteria</taxon>
        <taxon>Bacillati</taxon>
        <taxon>Bacillota</taxon>
        <taxon>Bacilli</taxon>
        <taxon>Bacillales</taxon>
        <taxon>Bacillaceae</taxon>
        <taxon>Gracilibacillus</taxon>
    </lineage>
</organism>
<dbReference type="InterPro" id="IPR047705">
    <property type="entry name" value="AimR-like"/>
</dbReference>
<dbReference type="EMBL" id="FRCZ01000001">
    <property type="protein sequence ID" value="SHM61674.1"/>
    <property type="molecule type" value="Genomic_DNA"/>
</dbReference>
<gene>
    <name evidence="1" type="ORF">SAMN05216179_0617</name>
</gene>
<dbReference type="AlphaFoldDB" id="A0A1M7K8W8"/>
<keyword evidence="2" id="KW-1185">Reference proteome</keyword>
<evidence type="ECO:0000313" key="2">
    <source>
        <dbReference type="Proteomes" id="UP000184184"/>
    </source>
</evidence>